<dbReference type="Gene3D" id="1.10.238.10">
    <property type="entry name" value="EF-hand"/>
    <property type="match status" value="1"/>
</dbReference>
<keyword evidence="1" id="KW-0472">Membrane</keyword>
<dbReference type="SUPFAM" id="SSF47923">
    <property type="entry name" value="Ypt/Rab-GAP domain of gyp1p"/>
    <property type="match status" value="2"/>
</dbReference>
<dbReference type="GO" id="GO:0005096">
    <property type="term" value="F:GTPase activator activity"/>
    <property type="evidence" value="ECO:0007669"/>
    <property type="project" value="TreeGrafter"/>
</dbReference>
<reference evidence="3" key="1">
    <citation type="journal article" date="2020" name="J. Eukaryot. Microbiol.">
        <title>De novo Sequencing, Assembly and Annotation of the Transcriptome for the Free-Living Testate Amoeba Arcella intermedia.</title>
        <authorList>
            <person name="Ribeiro G.M."/>
            <person name="Porfirio-Sousa A.L."/>
            <person name="Maurer-Alcala X.X."/>
            <person name="Katz L.A."/>
            <person name="Lahr D.J.G."/>
        </authorList>
    </citation>
    <scope>NUCLEOTIDE SEQUENCE</scope>
</reference>
<dbReference type="InterPro" id="IPR011992">
    <property type="entry name" value="EF-hand-dom_pair"/>
</dbReference>
<dbReference type="FunFam" id="1.10.8.270:FF:000026">
    <property type="entry name" value="TBC (Tre-2/Bub2/Cdc16) domain family"/>
    <property type="match status" value="1"/>
</dbReference>
<protein>
    <recommendedName>
        <fullName evidence="2">Rab-GAP TBC domain-containing protein</fullName>
    </recommendedName>
</protein>
<feature type="transmembrane region" description="Helical" evidence="1">
    <location>
        <begin position="337"/>
        <end position="359"/>
    </location>
</feature>
<keyword evidence="1" id="KW-1133">Transmembrane helix</keyword>
<dbReference type="Pfam" id="PF00566">
    <property type="entry name" value="RabGAP-TBC"/>
    <property type="match status" value="1"/>
</dbReference>
<dbReference type="InterPro" id="IPR000195">
    <property type="entry name" value="Rab-GAP-TBC_dom"/>
</dbReference>
<dbReference type="PANTHER" id="PTHR47219">
    <property type="entry name" value="RAB GTPASE-ACTIVATING PROTEIN 1-LIKE"/>
    <property type="match status" value="1"/>
</dbReference>
<dbReference type="PROSITE" id="PS50086">
    <property type="entry name" value="TBC_RABGAP"/>
    <property type="match status" value="1"/>
</dbReference>
<dbReference type="PANTHER" id="PTHR47219:SF20">
    <property type="entry name" value="TBC1 DOMAIN FAMILY MEMBER 2B"/>
    <property type="match status" value="1"/>
</dbReference>
<evidence type="ECO:0000259" key="2">
    <source>
        <dbReference type="PROSITE" id="PS50086"/>
    </source>
</evidence>
<dbReference type="Gene3D" id="1.10.10.2750">
    <property type="match status" value="1"/>
</dbReference>
<evidence type="ECO:0000256" key="1">
    <source>
        <dbReference type="SAM" id="Phobius"/>
    </source>
</evidence>
<keyword evidence="1" id="KW-0812">Transmembrane</keyword>
<sequence>MKAFKDYQSFRMQCRLNDEDKFEDSIPNCKFEMEQYPAVSGVLCVSEQVFGFLGQSSTDPFWFVAPFREVLLKLSEVNPALVLVKSSNIEFSIKFPGGLSAQNQKRTLLELWKKAADTPISKPLSFLLEQELKERVYPIYVSVDEAYFQKQRLLEEQWEKFFSVRKFGRILIRDKKLVEFVHQGVPDSKRGVLWQVLSGSSNSQMLKEQNYYENLLESHRNLPSLAAEDIDKDVKRSFPQHPYFKSPVGLTKLRNVLLAYSWHNESVGYCQSMNIITALLLLYMDEVEAFFLLSSICEIYMPNYYTRGMLGPTVDVNSFADLIGLELPDVAQHFKKLAVPVAAITMPWFLCLFIGYVPIDINLRILDAFFCEGYNVLFRVGIAIFKVNREYIMKAEDSYSILVLLKNGVTITDEILRIAQEELSHVSIDTVKDNRDIHKVEAIKKIELNARKDKINSLLSSTTFTKEELNEIYDRILNMTHSFDISYEQFSGVMIQFCPFWKDIFEENRYIKDNLWKYFCNGVDKEILSFDELVFGFNLFFKGPLEEKWNVCLQLVNVTKEANISREQLEIVINILISTYNKEIRNHPHTNQFVDNKVKLIIL</sequence>
<feature type="domain" description="Rab-GAP TBC" evidence="2">
    <location>
        <begin position="184"/>
        <end position="373"/>
    </location>
</feature>
<proteinExistence type="predicted"/>
<accession>A0A6B2L074</accession>
<evidence type="ECO:0000313" key="3">
    <source>
        <dbReference type="EMBL" id="NDV30275.1"/>
    </source>
</evidence>
<dbReference type="SUPFAM" id="SSF47473">
    <property type="entry name" value="EF-hand"/>
    <property type="match status" value="1"/>
</dbReference>
<dbReference type="EMBL" id="GIBP01001306">
    <property type="protein sequence ID" value="NDV30275.1"/>
    <property type="molecule type" value="Transcribed_RNA"/>
</dbReference>
<dbReference type="GO" id="GO:0031267">
    <property type="term" value="F:small GTPase binding"/>
    <property type="evidence" value="ECO:0007669"/>
    <property type="project" value="TreeGrafter"/>
</dbReference>
<dbReference type="Gene3D" id="1.10.472.80">
    <property type="entry name" value="Ypt/Rab-GAP domain of gyp1p, domain 3"/>
    <property type="match status" value="1"/>
</dbReference>
<name>A0A6B2L074_9EUKA</name>
<organism evidence="3">
    <name type="scientific">Arcella intermedia</name>
    <dbReference type="NCBI Taxonomy" id="1963864"/>
    <lineage>
        <taxon>Eukaryota</taxon>
        <taxon>Amoebozoa</taxon>
        <taxon>Tubulinea</taxon>
        <taxon>Elardia</taxon>
        <taxon>Arcellinida</taxon>
        <taxon>Sphaerothecina</taxon>
        <taxon>Arcellidae</taxon>
        <taxon>Arcella</taxon>
    </lineage>
</organism>
<dbReference type="Gene3D" id="1.10.8.270">
    <property type="entry name" value="putative rabgap domain of human tbc1 domain family member 14 like domains"/>
    <property type="match status" value="1"/>
</dbReference>
<dbReference type="AlphaFoldDB" id="A0A6B2L074"/>
<dbReference type="InterPro" id="IPR050302">
    <property type="entry name" value="Rab_GAP_TBC_domain"/>
</dbReference>
<dbReference type="SMART" id="SM00164">
    <property type="entry name" value="TBC"/>
    <property type="match status" value="1"/>
</dbReference>
<dbReference type="InterPro" id="IPR035969">
    <property type="entry name" value="Rab-GAP_TBC_sf"/>
</dbReference>